<dbReference type="PANTHER" id="PTHR48081">
    <property type="entry name" value="AB HYDROLASE SUPERFAMILY PROTEIN C4A8.06C"/>
    <property type="match status" value="1"/>
</dbReference>
<keyword evidence="4" id="KW-1133">Transmembrane helix</keyword>
<feature type="transmembrane region" description="Helical" evidence="4">
    <location>
        <begin position="12"/>
        <end position="34"/>
    </location>
</feature>
<keyword evidence="7" id="KW-1185">Reference proteome</keyword>
<sequence>MSLITKQPFKTLWALSVVLLYAAKAPLLGLYYIIKRPNPKWTVRQALMNRIMRAYLYHSAVVRAKTTLKLEPGSEGERFIQIAPVKDAHLKGIMDDKTIRPVTTGGTWYPSTPPKEYRGRVILHLHGGGYAVGEGRAFDGAYAGQTLTGNTAPYALFVQYRLASNPGGRFPAALQDALSAYAHLLSQGYTGSNIIVSGDSAGAHIALCFIRYLSAEKVDLPPPRALLLWSPSINFEAAKDPSVTNGSKYYATDYLNGKFYSWGATKFTEGLDLTNNTLRAYVVQTGHAFRSVSPVWICVGGSEILGPEGLRMGEELREMGSVVETHTISHAPHDVLVVGNVLGFEKEAVEAAKLAGKFVEEQGGTVHPRM</sequence>
<gene>
    <name evidence="6" type="ORF">K458DRAFT_424454</name>
</gene>
<dbReference type="GO" id="GO:0016787">
    <property type="term" value="F:hydrolase activity"/>
    <property type="evidence" value="ECO:0007669"/>
    <property type="project" value="UniProtKB-KW"/>
</dbReference>
<evidence type="ECO:0000256" key="4">
    <source>
        <dbReference type="SAM" id="Phobius"/>
    </source>
</evidence>
<comment type="similarity">
    <text evidence="1">Belongs to the 'GDXG' lipolytic enzyme family.</text>
</comment>
<reference evidence="6" key="1">
    <citation type="journal article" date="2020" name="Stud. Mycol.">
        <title>101 Dothideomycetes genomes: a test case for predicting lifestyles and emergence of pathogens.</title>
        <authorList>
            <person name="Haridas S."/>
            <person name="Albert R."/>
            <person name="Binder M."/>
            <person name="Bloem J."/>
            <person name="Labutti K."/>
            <person name="Salamov A."/>
            <person name="Andreopoulos B."/>
            <person name="Baker S."/>
            <person name="Barry K."/>
            <person name="Bills G."/>
            <person name="Bluhm B."/>
            <person name="Cannon C."/>
            <person name="Castanera R."/>
            <person name="Culley D."/>
            <person name="Daum C."/>
            <person name="Ezra D."/>
            <person name="Gonzalez J."/>
            <person name="Henrissat B."/>
            <person name="Kuo A."/>
            <person name="Liang C."/>
            <person name="Lipzen A."/>
            <person name="Lutzoni F."/>
            <person name="Magnuson J."/>
            <person name="Mondo S."/>
            <person name="Nolan M."/>
            <person name="Ohm R."/>
            <person name="Pangilinan J."/>
            <person name="Park H.-J."/>
            <person name="Ramirez L."/>
            <person name="Alfaro M."/>
            <person name="Sun H."/>
            <person name="Tritt A."/>
            <person name="Yoshinaga Y."/>
            <person name="Zwiers L.-H."/>
            <person name="Turgeon B."/>
            <person name="Goodwin S."/>
            <person name="Spatafora J."/>
            <person name="Crous P."/>
            <person name="Grigoriev I."/>
        </authorList>
    </citation>
    <scope>NUCLEOTIDE SEQUENCE</scope>
    <source>
        <strain evidence="6">CBS 122367</strain>
    </source>
</reference>
<name>A0A6G1IF54_9PLEO</name>
<feature type="active site" evidence="3">
    <location>
        <position position="200"/>
    </location>
</feature>
<dbReference type="PANTHER" id="PTHR48081:SF8">
    <property type="entry name" value="ALPHA_BETA HYDROLASE FOLD-3 DOMAIN-CONTAINING PROTEIN-RELATED"/>
    <property type="match status" value="1"/>
</dbReference>
<dbReference type="InterPro" id="IPR050300">
    <property type="entry name" value="GDXG_lipolytic_enzyme"/>
</dbReference>
<evidence type="ECO:0000259" key="5">
    <source>
        <dbReference type="Pfam" id="PF07859"/>
    </source>
</evidence>
<evidence type="ECO:0000313" key="7">
    <source>
        <dbReference type="Proteomes" id="UP000799291"/>
    </source>
</evidence>
<organism evidence="6 7">
    <name type="scientific">Lentithecium fluviatile CBS 122367</name>
    <dbReference type="NCBI Taxonomy" id="1168545"/>
    <lineage>
        <taxon>Eukaryota</taxon>
        <taxon>Fungi</taxon>
        <taxon>Dikarya</taxon>
        <taxon>Ascomycota</taxon>
        <taxon>Pezizomycotina</taxon>
        <taxon>Dothideomycetes</taxon>
        <taxon>Pleosporomycetidae</taxon>
        <taxon>Pleosporales</taxon>
        <taxon>Massarineae</taxon>
        <taxon>Lentitheciaceae</taxon>
        <taxon>Lentithecium</taxon>
    </lineage>
</organism>
<dbReference type="OrthoDB" id="2152029at2759"/>
<dbReference type="InterPro" id="IPR013094">
    <property type="entry name" value="AB_hydrolase_3"/>
</dbReference>
<keyword evidence="4" id="KW-0812">Transmembrane</keyword>
<dbReference type="PROSITE" id="PS01174">
    <property type="entry name" value="LIPASE_GDXG_SER"/>
    <property type="match status" value="1"/>
</dbReference>
<keyword evidence="2 6" id="KW-0378">Hydrolase</keyword>
<proteinExistence type="inferred from homology"/>
<dbReference type="EMBL" id="MU005629">
    <property type="protein sequence ID" value="KAF2676842.1"/>
    <property type="molecule type" value="Genomic_DNA"/>
</dbReference>
<dbReference type="Pfam" id="PF07859">
    <property type="entry name" value="Abhydrolase_3"/>
    <property type="match status" value="1"/>
</dbReference>
<keyword evidence="4" id="KW-0472">Membrane</keyword>
<dbReference type="InterPro" id="IPR033140">
    <property type="entry name" value="Lipase_GDXG_put_SER_AS"/>
</dbReference>
<feature type="domain" description="Alpha/beta hydrolase fold-3" evidence="5">
    <location>
        <begin position="122"/>
        <end position="335"/>
    </location>
</feature>
<dbReference type="InterPro" id="IPR029058">
    <property type="entry name" value="AB_hydrolase_fold"/>
</dbReference>
<evidence type="ECO:0000256" key="3">
    <source>
        <dbReference type="PROSITE-ProRule" id="PRU10038"/>
    </source>
</evidence>
<evidence type="ECO:0000256" key="2">
    <source>
        <dbReference type="ARBA" id="ARBA00022801"/>
    </source>
</evidence>
<dbReference type="Gene3D" id="3.40.50.1820">
    <property type="entry name" value="alpha/beta hydrolase"/>
    <property type="match status" value="1"/>
</dbReference>
<evidence type="ECO:0000256" key="1">
    <source>
        <dbReference type="ARBA" id="ARBA00010515"/>
    </source>
</evidence>
<dbReference type="SUPFAM" id="SSF53474">
    <property type="entry name" value="alpha/beta-Hydrolases"/>
    <property type="match status" value="1"/>
</dbReference>
<dbReference type="Proteomes" id="UP000799291">
    <property type="component" value="Unassembled WGS sequence"/>
</dbReference>
<dbReference type="AlphaFoldDB" id="A0A6G1IF54"/>
<evidence type="ECO:0000313" key="6">
    <source>
        <dbReference type="EMBL" id="KAF2676842.1"/>
    </source>
</evidence>
<accession>A0A6G1IF54</accession>
<protein>
    <submittedName>
        <fullName evidence="6">Alpha/beta-hydrolase</fullName>
    </submittedName>
</protein>